<dbReference type="OrthoDB" id="9773233at2"/>
<dbReference type="Gene3D" id="2.40.30.10">
    <property type="entry name" value="Translation factors"/>
    <property type="match status" value="1"/>
</dbReference>
<dbReference type="EMBL" id="JFFR01000018">
    <property type="protein sequence ID" value="KDN28527.1"/>
    <property type="molecule type" value="Genomic_DNA"/>
</dbReference>
<evidence type="ECO:0000256" key="3">
    <source>
        <dbReference type="ARBA" id="ARBA00022827"/>
    </source>
</evidence>
<feature type="domain" description="RsdA/BaiN/AoA(So)-like Rossmann fold-like" evidence="4">
    <location>
        <begin position="6"/>
        <end position="395"/>
    </location>
</feature>
<dbReference type="Gene3D" id="3.50.50.60">
    <property type="entry name" value="FAD/NAD(P)-binding domain"/>
    <property type="match status" value="1"/>
</dbReference>
<comment type="caution">
    <text evidence="6">The sequence shown here is derived from an EMBL/GenBank/DDBJ whole genome shotgun (WGS) entry which is preliminary data.</text>
</comment>
<evidence type="ECO:0000256" key="2">
    <source>
        <dbReference type="ARBA" id="ARBA00022630"/>
    </source>
</evidence>
<dbReference type="PRINTS" id="PR00411">
    <property type="entry name" value="PNDRDTASEI"/>
</dbReference>
<evidence type="ECO:0000313" key="6">
    <source>
        <dbReference type="EMBL" id="KDN28527.1"/>
    </source>
</evidence>
<name>A0A066URI8_9VIBR</name>
<dbReference type="Pfam" id="PF22780">
    <property type="entry name" value="HI0933_like_1st"/>
    <property type="match status" value="1"/>
</dbReference>
<sequence length="397" mass="43739">MSEKFDVIVIGAGAAGLMCAAEAGKRGRRVLVVDHAKKPGRKILISGGGRCNFTNYDVSANNYLCNNRHFVKSALSQYTNWDFISMVSKYGIEFEERDHGQLFCVNDYTAKDIVSMLLAECDDAGVQQRYRCDVHSIEKTEAGFQLHLNTEQVECESLVVATGGLSMPKLGATPFGYKIAEQFGLSVIPTCAGLVPFTLHKEDKEDFAELSGIAIPAEITAQDGTLFKEALLFTHRGLSGPSVLQISSFWKAGQAVSINLVPEADVAELLERSREKHPNQSLKNTLAKVLPKRLVEALIERKELQDKPLKQFNEKQLAAITEHLENWKIAPNGTEGYRTAEVTLGGVDTDHLSSKTMECKTVSGLYFVGEVMDVTGWLGGYNFQWCWSSGFAAGQWV</sequence>
<evidence type="ECO:0000256" key="1">
    <source>
        <dbReference type="ARBA" id="ARBA00001974"/>
    </source>
</evidence>
<dbReference type="InterPro" id="IPR036188">
    <property type="entry name" value="FAD/NAD-bd_sf"/>
</dbReference>
<comment type="cofactor">
    <cofactor evidence="1">
        <name>FAD</name>
        <dbReference type="ChEBI" id="CHEBI:57692"/>
    </cofactor>
</comment>
<gene>
    <name evidence="6" type="ORF">VFDL14_14990</name>
</gene>
<accession>A0A066URI8</accession>
<dbReference type="InterPro" id="IPR023166">
    <property type="entry name" value="BaiN-like_dom_sf"/>
</dbReference>
<protein>
    <submittedName>
        <fullName evidence="6">Membrane protein</fullName>
    </submittedName>
</protein>
<keyword evidence="3" id="KW-0274">FAD</keyword>
<dbReference type="AlphaFoldDB" id="A0A066URI8"/>
<dbReference type="InterPro" id="IPR004792">
    <property type="entry name" value="BaiN-like"/>
</dbReference>
<dbReference type="RefSeq" id="WP_032551051.1">
    <property type="nucleotide sequence ID" value="NZ_JFFR01000018.1"/>
</dbReference>
<dbReference type="PRINTS" id="PR00368">
    <property type="entry name" value="FADPNR"/>
</dbReference>
<organism evidence="6 7">
    <name type="scientific">Vibrio fortis</name>
    <dbReference type="NCBI Taxonomy" id="212667"/>
    <lineage>
        <taxon>Bacteria</taxon>
        <taxon>Pseudomonadati</taxon>
        <taxon>Pseudomonadota</taxon>
        <taxon>Gammaproteobacteria</taxon>
        <taxon>Vibrionales</taxon>
        <taxon>Vibrionaceae</taxon>
        <taxon>Vibrio</taxon>
    </lineage>
</organism>
<dbReference type="Gene3D" id="1.10.8.260">
    <property type="entry name" value="HI0933 insert domain-like"/>
    <property type="match status" value="1"/>
</dbReference>
<keyword evidence="2" id="KW-0285">Flavoprotein</keyword>
<feature type="domain" description="RsdA/BaiN/AoA(So)-like insert" evidence="5">
    <location>
        <begin position="192"/>
        <end position="342"/>
    </location>
</feature>
<evidence type="ECO:0000313" key="7">
    <source>
        <dbReference type="Proteomes" id="UP000027219"/>
    </source>
</evidence>
<dbReference type="Pfam" id="PF03486">
    <property type="entry name" value="HI0933_like"/>
    <property type="match status" value="1"/>
</dbReference>
<dbReference type="NCBIfam" id="TIGR00275">
    <property type="entry name" value="aminoacetone oxidase family FAD-binding enzyme"/>
    <property type="match status" value="1"/>
</dbReference>
<dbReference type="InterPro" id="IPR057661">
    <property type="entry name" value="RsdA/BaiN/AoA(So)_Rossmann"/>
</dbReference>
<dbReference type="InterPro" id="IPR055178">
    <property type="entry name" value="RsdA/BaiN/AoA(So)-like_dom"/>
</dbReference>
<evidence type="ECO:0000259" key="5">
    <source>
        <dbReference type="Pfam" id="PF22780"/>
    </source>
</evidence>
<dbReference type="SUPFAM" id="SSF51905">
    <property type="entry name" value="FAD/NAD(P)-binding domain"/>
    <property type="match status" value="1"/>
</dbReference>
<dbReference type="PANTHER" id="PTHR42887">
    <property type="entry name" value="OS12G0638800 PROTEIN"/>
    <property type="match status" value="1"/>
</dbReference>
<dbReference type="Proteomes" id="UP000027219">
    <property type="component" value="Unassembled WGS sequence"/>
</dbReference>
<dbReference type="STRING" id="212667.VFDL14_14990"/>
<keyword evidence="7" id="KW-1185">Reference proteome</keyword>
<evidence type="ECO:0000259" key="4">
    <source>
        <dbReference type="Pfam" id="PF03486"/>
    </source>
</evidence>
<proteinExistence type="predicted"/>
<reference evidence="6 7" key="1">
    <citation type="submission" date="2014-02" db="EMBL/GenBank/DDBJ databases">
        <title>Vibrio fortis Dalian14 Genome Sequencing.</title>
        <authorList>
            <person name="Wang Y."/>
            <person name="Song L."/>
            <person name="Liu G."/>
            <person name="Ding J."/>
        </authorList>
    </citation>
    <scope>NUCLEOTIDE SEQUENCE [LARGE SCALE GENOMIC DNA]</scope>
    <source>
        <strain evidence="6 7">Dalian14</strain>
    </source>
</reference>
<dbReference type="PANTHER" id="PTHR42887:SF2">
    <property type="entry name" value="OS12G0638800 PROTEIN"/>
    <property type="match status" value="1"/>
</dbReference>
<dbReference type="SUPFAM" id="SSF160996">
    <property type="entry name" value="HI0933 insert domain-like"/>
    <property type="match status" value="1"/>
</dbReference>